<gene>
    <name evidence="1" type="ORF">PsorP6_015911</name>
</gene>
<keyword evidence="2" id="KW-1185">Reference proteome</keyword>
<protein>
    <submittedName>
        <fullName evidence="1">Uncharacterized protein</fullName>
    </submittedName>
</protein>
<evidence type="ECO:0000313" key="2">
    <source>
        <dbReference type="Proteomes" id="UP001163321"/>
    </source>
</evidence>
<accession>A0ACC0WQX1</accession>
<dbReference type="Proteomes" id="UP001163321">
    <property type="component" value="Chromosome 10"/>
</dbReference>
<organism evidence="1 2">
    <name type="scientific">Peronosclerospora sorghi</name>
    <dbReference type="NCBI Taxonomy" id="230839"/>
    <lineage>
        <taxon>Eukaryota</taxon>
        <taxon>Sar</taxon>
        <taxon>Stramenopiles</taxon>
        <taxon>Oomycota</taxon>
        <taxon>Peronosporomycetes</taxon>
        <taxon>Peronosporales</taxon>
        <taxon>Peronosporaceae</taxon>
        <taxon>Peronosclerospora</taxon>
    </lineage>
</organism>
<reference evidence="1 2" key="1">
    <citation type="journal article" date="2022" name="bioRxiv">
        <title>The genome of the oomycete Peronosclerospora sorghi, a cosmopolitan pathogen of maize and sorghum, is inflated with dispersed pseudogenes.</title>
        <authorList>
            <person name="Fletcher K."/>
            <person name="Martin F."/>
            <person name="Isakeit T."/>
            <person name="Cavanaugh K."/>
            <person name="Magill C."/>
            <person name="Michelmore R."/>
        </authorList>
    </citation>
    <scope>NUCLEOTIDE SEQUENCE [LARGE SCALE GENOMIC DNA]</scope>
    <source>
        <strain evidence="1">P6</strain>
    </source>
</reference>
<name>A0ACC0WQX1_9STRA</name>
<sequence length="93" mass="10408">MGGSTVPGANIARHQELDMLRTKTLRTTLQSIYKVLHLSMVLIQNANEIEFDGVAMDIFVSRPCALVHLLDYVLSQSLWELASKWSASRALVH</sequence>
<proteinExistence type="predicted"/>
<evidence type="ECO:0000313" key="1">
    <source>
        <dbReference type="EMBL" id="KAI9920298.1"/>
    </source>
</evidence>
<dbReference type="EMBL" id="CM047589">
    <property type="protein sequence ID" value="KAI9920298.1"/>
    <property type="molecule type" value="Genomic_DNA"/>
</dbReference>
<comment type="caution">
    <text evidence="1">The sequence shown here is derived from an EMBL/GenBank/DDBJ whole genome shotgun (WGS) entry which is preliminary data.</text>
</comment>